<feature type="compositionally biased region" description="Basic and acidic residues" evidence="1">
    <location>
        <begin position="64"/>
        <end position="85"/>
    </location>
</feature>
<evidence type="ECO:0000313" key="3">
    <source>
        <dbReference type="Proteomes" id="UP000501812"/>
    </source>
</evidence>
<reference evidence="2 3" key="1">
    <citation type="submission" date="2020-04" db="EMBL/GenBank/DDBJ databases">
        <title>Luteolibacter sp. G-1-1-1 isolated from soil.</title>
        <authorList>
            <person name="Dahal R.H."/>
        </authorList>
    </citation>
    <scope>NUCLEOTIDE SEQUENCE [LARGE SCALE GENOMIC DNA]</scope>
    <source>
        <strain evidence="2 3">G-1-1-1</strain>
    </source>
</reference>
<dbReference type="RefSeq" id="WP_169454162.1">
    <property type="nucleotide sequence ID" value="NZ_CP051774.1"/>
</dbReference>
<gene>
    <name evidence="2" type="ORF">HHL09_08640</name>
</gene>
<sequence length="125" mass="13271">MLARPALGLTFALALSSCGLVKVPFKVAGAVVEGTAHVGKKAYDASADAFGDTEEEKKAKAKKKKEEAAKKQAEEKDARKKEVDAHATATKEAAEATTPPAEDFLPDLPDPNKPLPDDPVPYQNQ</sequence>
<dbReference type="Proteomes" id="UP000501812">
    <property type="component" value="Chromosome"/>
</dbReference>
<accession>A0A858RHF3</accession>
<feature type="compositionally biased region" description="Pro residues" evidence="1">
    <location>
        <begin position="108"/>
        <end position="119"/>
    </location>
</feature>
<proteinExistence type="predicted"/>
<dbReference type="Pfam" id="PF20487">
    <property type="entry name" value="DUF6726"/>
    <property type="match status" value="1"/>
</dbReference>
<dbReference type="InterPro" id="IPR046613">
    <property type="entry name" value="DUF6726"/>
</dbReference>
<evidence type="ECO:0000313" key="2">
    <source>
        <dbReference type="EMBL" id="QJE95849.1"/>
    </source>
</evidence>
<feature type="compositionally biased region" description="Low complexity" evidence="1">
    <location>
        <begin position="86"/>
        <end position="107"/>
    </location>
</feature>
<dbReference type="EMBL" id="CP051774">
    <property type="protein sequence ID" value="QJE95849.1"/>
    <property type="molecule type" value="Genomic_DNA"/>
</dbReference>
<dbReference type="AlphaFoldDB" id="A0A858RHF3"/>
<organism evidence="2 3">
    <name type="scientific">Luteolibacter luteus</name>
    <dbReference type="NCBI Taxonomy" id="2728835"/>
    <lineage>
        <taxon>Bacteria</taxon>
        <taxon>Pseudomonadati</taxon>
        <taxon>Verrucomicrobiota</taxon>
        <taxon>Verrucomicrobiia</taxon>
        <taxon>Verrucomicrobiales</taxon>
        <taxon>Verrucomicrobiaceae</taxon>
        <taxon>Luteolibacter</taxon>
    </lineage>
</organism>
<feature type="region of interest" description="Disordered" evidence="1">
    <location>
        <begin position="42"/>
        <end position="125"/>
    </location>
</feature>
<dbReference type="KEGG" id="luo:HHL09_08640"/>
<protein>
    <submittedName>
        <fullName evidence="2">Uncharacterized protein</fullName>
    </submittedName>
</protein>
<dbReference type="PROSITE" id="PS51257">
    <property type="entry name" value="PROKAR_LIPOPROTEIN"/>
    <property type="match status" value="1"/>
</dbReference>
<keyword evidence="3" id="KW-1185">Reference proteome</keyword>
<evidence type="ECO:0000256" key="1">
    <source>
        <dbReference type="SAM" id="MobiDB-lite"/>
    </source>
</evidence>
<name>A0A858RHF3_9BACT</name>